<evidence type="ECO:0000259" key="2">
    <source>
        <dbReference type="PROSITE" id="PS50075"/>
    </source>
</evidence>
<dbReference type="InterPro" id="IPR009081">
    <property type="entry name" value="PP-bd_ACP"/>
</dbReference>
<dbReference type="PROSITE" id="PS50075">
    <property type="entry name" value="CARRIER"/>
    <property type="match status" value="1"/>
</dbReference>
<dbReference type="InterPro" id="IPR036736">
    <property type="entry name" value="ACP-like_sf"/>
</dbReference>
<gene>
    <name evidence="3" type="ORF">WNY58_00395</name>
</gene>
<dbReference type="Pfam" id="PF13469">
    <property type="entry name" value="Sulfotransfer_3"/>
    <property type="match status" value="1"/>
</dbReference>
<evidence type="ECO:0000313" key="4">
    <source>
        <dbReference type="Proteomes" id="UP001449225"/>
    </source>
</evidence>
<name>A0ABU9TM95_9GAMM</name>
<dbReference type="SUPFAM" id="SSF47336">
    <property type="entry name" value="ACP-like"/>
    <property type="match status" value="1"/>
</dbReference>
<keyword evidence="1" id="KW-0808">Transferase</keyword>
<dbReference type="InterPro" id="IPR027417">
    <property type="entry name" value="P-loop_NTPase"/>
</dbReference>
<feature type="domain" description="Carrier" evidence="2">
    <location>
        <begin position="10"/>
        <end position="92"/>
    </location>
</feature>
<dbReference type="PANTHER" id="PTHR12788:SF10">
    <property type="entry name" value="PROTEIN-TYROSINE SULFOTRANSFERASE"/>
    <property type="match status" value="1"/>
</dbReference>
<dbReference type="PANTHER" id="PTHR12788">
    <property type="entry name" value="PROTEIN-TYROSINE SULFOTRANSFERASE 2"/>
    <property type="match status" value="1"/>
</dbReference>
<protein>
    <submittedName>
        <fullName evidence="3">Sulfotransferase</fullName>
    </submittedName>
</protein>
<evidence type="ECO:0000313" key="3">
    <source>
        <dbReference type="EMBL" id="MEM5534836.1"/>
    </source>
</evidence>
<dbReference type="InterPro" id="IPR026634">
    <property type="entry name" value="TPST-like"/>
</dbReference>
<dbReference type="Gene3D" id="3.40.50.300">
    <property type="entry name" value="P-loop containing nucleotide triphosphate hydrolases"/>
    <property type="match status" value="1"/>
</dbReference>
<sequence length="432" mass="49138">MPIEQTEVQAKIMQVLDTIMEEWDDDLDEEVTLTSKLVEDVGFASIDFVQFAVAIESEFKQKLGFQALLMQDGAYVDDLSLQQVVDFVFARLNADPVAPTSTAPPKESNVQRIESVDDKVTAEMVEEFRKIIRPCAPHNVPSKKNKPAVFILSPPRSGSTLLRIMLAGCPELFVPPELHLLSYVDMKERLAALDDEHNRHLLEGTIRALMQLKNWSGEEARKFSTACEANGMSCQAFYNILQLAAGDRLLVDKTPTYAVNLDILKNAETDFENAKYIHLQRHPCGTIRSYEESKLTRMMPLMKDSEFSSRALAEMTWLTCHQNTLEFAEQVPSDRILAVQYENLVKQPEIEMRRVCDFLGVDFNPEMLNPYKDQDQRMTDGVDVASKMSGDLKFHLHQNIDPTAADRWRQFYSEEILGDVTKDVAKRCGYDI</sequence>
<dbReference type="SUPFAM" id="SSF52540">
    <property type="entry name" value="P-loop containing nucleoside triphosphate hydrolases"/>
    <property type="match status" value="1"/>
</dbReference>
<keyword evidence="4" id="KW-1185">Reference proteome</keyword>
<reference evidence="3 4" key="1">
    <citation type="submission" date="2024-03" db="EMBL/GenBank/DDBJ databases">
        <title>Community enrichment and isolation of bacterial strains for fucoidan degradation.</title>
        <authorList>
            <person name="Sichert A."/>
        </authorList>
    </citation>
    <scope>NUCLEOTIDE SEQUENCE [LARGE SCALE GENOMIC DNA]</scope>
    <source>
        <strain evidence="3 4">AS76</strain>
    </source>
</reference>
<evidence type="ECO:0000256" key="1">
    <source>
        <dbReference type="ARBA" id="ARBA00022679"/>
    </source>
</evidence>
<comment type="caution">
    <text evidence="3">The sequence shown here is derived from an EMBL/GenBank/DDBJ whole genome shotgun (WGS) entry which is preliminary data.</text>
</comment>
<organism evidence="3 4">
    <name type="scientific">Neptuniibacter pectenicola</name>
    <dbReference type="NCBI Taxonomy" id="1806669"/>
    <lineage>
        <taxon>Bacteria</taxon>
        <taxon>Pseudomonadati</taxon>
        <taxon>Pseudomonadota</taxon>
        <taxon>Gammaproteobacteria</taxon>
        <taxon>Oceanospirillales</taxon>
        <taxon>Oceanospirillaceae</taxon>
        <taxon>Neptuniibacter</taxon>
    </lineage>
</organism>
<dbReference type="Proteomes" id="UP001449225">
    <property type="component" value="Unassembled WGS sequence"/>
</dbReference>
<accession>A0ABU9TM95</accession>
<proteinExistence type="predicted"/>
<dbReference type="EMBL" id="JBBMRA010000001">
    <property type="protein sequence ID" value="MEM5534836.1"/>
    <property type="molecule type" value="Genomic_DNA"/>
</dbReference>
<dbReference type="Gene3D" id="1.10.1200.10">
    <property type="entry name" value="ACP-like"/>
    <property type="match status" value="1"/>
</dbReference>